<organism evidence="6 7">
    <name type="scientific">Rhodotorula graminis (strain WP1)</name>
    <dbReference type="NCBI Taxonomy" id="578459"/>
    <lineage>
        <taxon>Eukaryota</taxon>
        <taxon>Fungi</taxon>
        <taxon>Dikarya</taxon>
        <taxon>Basidiomycota</taxon>
        <taxon>Pucciniomycotina</taxon>
        <taxon>Microbotryomycetes</taxon>
        <taxon>Sporidiobolales</taxon>
        <taxon>Sporidiobolaceae</taxon>
        <taxon>Rhodotorula</taxon>
    </lineage>
</organism>
<feature type="region of interest" description="Disordered" evidence="5">
    <location>
        <begin position="234"/>
        <end position="260"/>
    </location>
</feature>
<evidence type="ECO:0000256" key="5">
    <source>
        <dbReference type="SAM" id="MobiDB-lite"/>
    </source>
</evidence>
<dbReference type="AlphaFoldDB" id="A0A194S356"/>
<proteinExistence type="predicted"/>
<dbReference type="GO" id="GO:0016559">
    <property type="term" value="P:peroxisome fission"/>
    <property type="evidence" value="ECO:0007669"/>
    <property type="project" value="InterPro"/>
</dbReference>
<accession>A0A194S356</accession>
<keyword evidence="3" id="KW-0576">Peroxisome</keyword>
<evidence type="ECO:0000256" key="1">
    <source>
        <dbReference type="ARBA" id="ARBA00022593"/>
    </source>
</evidence>
<dbReference type="RefSeq" id="XP_018271071.1">
    <property type="nucleotide sequence ID" value="XM_018417062.1"/>
</dbReference>
<name>A0A194S356_RHOGW</name>
<comment type="subcellular location">
    <subcellularLocation>
        <location evidence="4">Peroxisome membrane</location>
    </subcellularLocation>
</comment>
<feature type="compositionally biased region" description="Gly residues" evidence="5">
    <location>
        <begin position="234"/>
        <end position="245"/>
    </location>
</feature>
<evidence type="ECO:0000256" key="2">
    <source>
        <dbReference type="ARBA" id="ARBA00023136"/>
    </source>
</evidence>
<dbReference type="OrthoDB" id="2537163at2759"/>
<reference evidence="6 7" key="1">
    <citation type="journal article" date="2015" name="Front. Microbiol.">
        <title>Genome sequence of the plant growth promoting endophytic yeast Rhodotorula graminis WP1.</title>
        <authorList>
            <person name="Firrincieli A."/>
            <person name="Otillar R."/>
            <person name="Salamov A."/>
            <person name="Schmutz J."/>
            <person name="Khan Z."/>
            <person name="Redman R.S."/>
            <person name="Fleck N.D."/>
            <person name="Lindquist E."/>
            <person name="Grigoriev I.V."/>
            <person name="Doty S.L."/>
        </authorList>
    </citation>
    <scope>NUCLEOTIDE SEQUENCE [LARGE SCALE GENOMIC DNA]</scope>
    <source>
        <strain evidence="6 7">WP1</strain>
    </source>
</reference>
<evidence type="ECO:0000313" key="7">
    <source>
        <dbReference type="Proteomes" id="UP000053890"/>
    </source>
</evidence>
<gene>
    <name evidence="6" type="ORF">RHOBADRAFT_53927</name>
</gene>
<sequence>MAHQTPPAAPTSPVPVPHVLPPVTKFVHVHPPNLTTRQRATRFLHGAPGRDATLRLVQYSLRLSLHLRRHALPKPALVRLLAVVSSLAAIRRLLALQNLFATAAGLPYFPSSLLGLSTATAKPADSPPPHPTPPFSRLFHLVHATLEAVAVLADNLYLLSRLRLVPLSTRDTARADKLSDYAALGAALVGLVQVQRERRVLYAAGRSARRKTVEAEKKLEEYEFWEDAAALGKGRGAGGAAGGAGVDDERREEQKRLRDRVKSERRTLKQLRSEVRESRVERVRLVAEGIFAVYDALDLERSAEAVKSWAGITASLIEFGQAWMSYAHSLSSA</sequence>
<protein>
    <submittedName>
        <fullName evidence="6">Uncharacterized protein</fullName>
    </submittedName>
</protein>
<evidence type="ECO:0000256" key="4">
    <source>
        <dbReference type="ARBA" id="ARBA00046271"/>
    </source>
</evidence>
<dbReference type="Proteomes" id="UP000053890">
    <property type="component" value="Unassembled WGS sequence"/>
</dbReference>
<feature type="non-terminal residue" evidence="6">
    <location>
        <position position="1"/>
    </location>
</feature>
<evidence type="ECO:0000313" key="6">
    <source>
        <dbReference type="EMBL" id="KPV75022.1"/>
    </source>
</evidence>
<feature type="compositionally biased region" description="Basic and acidic residues" evidence="5">
    <location>
        <begin position="247"/>
        <end position="260"/>
    </location>
</feature>
<dbReference type="PANTHER" id="PTHR12652:SF19">
    <property type="entry name" value="PEROXISOMAL BIOGENESIS FACTOR 11"/>
    <property type="match status" value="1"/>
</dbReference>
<dbReference type="PANTHER" id="PTHR12652">
    <property type="entry name" value="PEROXISOMAL BIOGENESIS FACTOR 11"/>
    <property type="match status" value="1"/>
</dbReference>
<dbReference type="GeneID" id="28977510"/>
<dbReference type="EMBL" id="KQ474079">
    <property type="protein sequence ID" value="KPV75022.1"/>
    <property type="molecule type" value="Genomic_DNA"/>
</dbReference>
<dbReference type="OMA" id="ELEFWEG"/>
<keyword evidence="1" id="KW-0962">Peroxisome biogenesis</keyword>
<keyword evidence="7" id="KW-1185">Reference proteome</keyword>
<dbReference type="GO" id="GO:0005778">
    <property type="term" value="C:peroxisomal membrane"/>
    <property type="evidence" value="ECO:0007669"/>
    <property type="project" value="UniProtKB-SubCell"/>
</dbReference>
<dbReference type="Pfam" id="PF05648">
    <property type="entry name" value="PEX11"/>
    <property type="match status" value="1"/>
</dbReference>
<evidence type="ECO:0000256" key="3">
    <source>
        <dbReference type="ARBA" id="ARBA00023140"/>
    </source>
</evidence>
<dbReference type="InterPro" id="IPR008733">
    <property type="entry name" value="PEX11"/>
</dbReference>
<keyword evidence="2" id="KW-0472">Membrane</keyword>
<dbReference type="STRING" id="578459.A0A194S356"/>